<evidence type="ECO:0000256" key="2">
    <source>
        <dbReference type="SAM" id="Phobius"/>
    </source>
</evidence>
<dbReference type="Gene3D" id="1.25.40.10">
    <property type="entry name" value="Tetratricopeptide repeat domain"/>
    <property type="match status" value="1"/>
</dbReference>
<keyword evidence="2" id="KW-0472">Membrane</keyword>
<keyword evidence="2" id="KW-0812">Transmembrane</keyword>
<feature type="transmembrane region" description="Helical" evidence="2">
    <location>
        <begin position="48"/>
        <end position="69"/>
    </location>
</feature>
<organism evidence="3 4">
    <name type="scientific">Trichomonascus ciferrii</name>
    <dbReference type="NCBI Taxonomy" id="44093"/>
    <lineage>
        <taxon>Eukaryota</taxon>
        <taxon>Fungi</taxon>
        <taxon>Dikarya</taxon>
        <taxon>Ascomycota</taxon>
        <taxon>Saccharomycotina</taxon>
        <taxon>Dipodascomycetes</taxon>
        <taxon>Dipodascales</taxon>
        <taxon>Trichomonascaceae</taxon>
        <taxon>Trichomonascus</taxon>
        <taxon>Trichomonascus ciferrii complex</taxon>
    </lineage>
</organism>
<reference evidence="3" key="1">
    <citation type="journal article" date="2019" name="G3 (Bethesda)">
        <title>Genome Assemblies of Two Rare Opportunistic Yeast Pathogens: Diutina rugosa (syn. Candida rugosa) and Trichomonascus ciferrii (syn. Candida ciferrii).</title>
        <authorList>
            <person name="Mixao V."/>
            <person name="Saus E."/>
            <person name="Hansen A.P."/>
            <person name="Lass-Florl C."/>
            <person name="Gabaldon T."/>
        </authorList>
    </citation>
    <scope>NUCLEOTIDE SEQUENCE</scope>
    <source>
        <strain evidence="3">CBS 4856</strain>
    </source>
</reference>
<dbReference type="EMBL" id="SWFS01000069">
    <property type="protein sequence ID" value="KAA8917038.1"/>
    <property type="molecule type" value="Genomic_DNA"/>
</dbReference>
<evidence type="ECO:0000313" key="3">
    <source>
        <dbReference type="EMBL" id="KAA8917038.1"/>
    </source>
</evidence>
<dbReference type="Proteomes" id="UP000761534">
    <property type="component" value="Unassembled WGS sequence"/>
</dbReference>
<evidence type="ECO:0000313" key="4">
    <source>
        <dbReference type="Proteomes" id="UP000761534"/>
    </source>
</evidence>
<sequence length="405" mass="45526">MALRGFNQLKEDTSQPSSDTKPGVWTRKISFRLCSSIANGLNLASKKFLLIVAALYSGALVTVGGIYWYTKHTLEKVQPVPDDWTFKQKLLGLAGANHHEEERYGIVLKYYEELVNELVLNEDGSVKDIDKKSPAWLAGYADIVLRLGLSQEKMGHREDARQALESGCSIPYGQKSLKAKGELQLGLYEKEIGNHRQAEKLIRKSIGYLLSKDQITDTSGSVIVNKTTLLTDEQVTPLMELAKLYVAQKRLKEALNLFLSIQRGIKEHARSLGDSKHLADPKCLEPTVMSYVSEILWALNNKRDAIIWAEGSYHEANNKSRGRIECGLCAQMAANNVSKMYKHFKMTDQSEQFKKLSENQYIAPINSRKKEPFWTKHWLAGTVLLKKNQNIAPAGLQFAENSLLG</sequence>
<proteinExistence type="predicted"/>
<gene>
    <name evidence="3" type="ORF">TRICI_000824</name>
</gene>
<keyword evidence="4" id="KW-1185">Reference proteome</keyword>
<dbReference type="OrthoDB" id="10050400at2759"/>
<feature type="region of interest" description="Disordered" evidence="1">
    <location>
        <begin position="1"/>
        <end position="22"/>
    </location>
</feature>
<dbReference type="VEuPathDB" id="FungiDB:TRICI_000824"/>
<evidence type="ECO:0000256" key="1">
    <source>
        <dbReference type="SAM" id="MobiDB-lite"/>
    </source>
</evidence>
<name>A0A642VB16_9ASCO</name>
<keyword evidence="2" id="KW-1133">Transmembrane helix</keyword>
<protein>
    <submittedName>
        <fullName evidence="3">Uncharacterized protein</fullName>
    </submittedName>
</protein>
<accession>A0A642VB16</accession>
<dbReference type="AlphaFoldDB" id="A0A642VB16"/>
<comment type="caution">
    <text evidence="3">The sequence shown here is derived from an EMBL/GenBank/DDBJ whole genome shotgun (WGS) entry which is preliminary data.</text>
</comment>
<dbReference type="InterPro" id="IPR011990">
    <property type="entry name" value="TPR-like_helical_dom_sf"/>
</dbReference>